<proteinExistence type="predicted"/>
<dbReference type="AlphaFoldDB" id="A0A7T8HL32"/>
<name>A0A7T8HL32_CALRO</name>
<dbReference type="Proteomes" id="UP000595437">
    <property type="component" value="Chromosome 8"/>
</dbReference>
<dbReference type="EMBL" id="CP045897">
    <property type="protein sequence ID" value="QQP51884.1"/>
    <property type="molecule type" value="Genomic_DNA"/>
</dbReference>
<protein>
    <submittedName>
        <fullName evidence="1">Uncharacterized protein</fullName>
    </submittedName>
</protein>
<evidence type="ECO:0000313" key="2">
    <source>
        <dbReference type="Proteomes" id="UP000595437"/>
    </source>
</evidence>
<gene>
    <name evidence="1" type="ORF">FKW44_013367</name>
</gene>
<accession>A0A7T8HL32</accession>
<evidence type="ECO:0000313" key="1">
    <source>
        <dbReference type="EMBL" id="QQP51884.1"/>
    </source>
</evidence>
<keyword evidence="2" id="KW-1185">Reference proteome</keyword>
<reference evidence="2" key="1">
    <citation type="submission" date="2021-01" db="EMBL/GenBank/DDBJ databases">
        <title>Caligus Genome Assembly.</title>
        <authorList>
            <person name="Gallardo-Escarate C."/>
        </authorList>
    </citation>
    <scope>NUCLEOTIDE SEQUENCE [LARGE SCALE GENOMIC DNA]</scope>
</reference>
<organism evidence="1 2">
    <name type="scientific">Caligus rogercresseyi</name>
    <name type="common">Sea louse</name>
    <dbReference type="NCBI Taxonomy" id="217165"/>
    <lineage>
        <taxon>Eukaryota</taxon>
        <taxon>Metazoa</taxon>
        <taxon>Ecdysozoa</taxon>
        <taxon>Arthropoda</taxon>
        <taxon>Crustacea</taxon>
        <taxon>Multicrustacea</taxon>
        <taxon>Hexanauplia</taxon>
        <taxon>Copepoda</taxon>
        <taxon>Siphonostomatoida</taxon>
        <taxon>Caligidae</taxon>
        <taxon>Caligus</taxon>
    </lineage>
</organism>
<feature type="non-terminal residue" evidence="1">
    <location>
        <position position="51"/>
    </location>
</feature>
<feature type="non-terminal residue" evidence="1">
    <location>
        <position position="1"/>
    </location>
</feature>
<sequence length="51" mass="6172">VPPKINWKGKPLFSSTSKIDIIRQNFQKKFYFQNLLEPKELEWMALSQQIY</sequence>